<evidence type="ECO:0000259" key="4">
    <source>
        <dbReference type="Pfam" id="PF01408"/>
    </source>
</evidence>
<dbReference type="InterPro" id="IPR008354">
    <property type="entry name" value="Glc-Fru_OxRdtase_bac"/>
</dbReference>
<feature type="chain" id="PRO_5015203456" evidence="3">
    <location>
        <begin position="31"/>
        <end position="371"/>
    </location>
</feature>
<proteinExistence type="inferred from homology"/>
<dbReference type="OrthoDB" id="9801953at2"/>
<dbReference type="Pfam" id="PF22725">
    <property type="entry name" value="GFO_IDH_MocA_C3"/>
    <property type="match status" value="1"/>
</dbReference>
<dbReference type="GO" id="GO:0000166">
    <property type="term" value="F:nucleotide binding"/>
    <property type="evidence" value="ECO:0007669"/>
    <property type="project" value="InterPro"/>
</dbReference>
<evidence type="ECO:0000259" key="5">
    <source>
        <dbReference type="Pfam" id="PF22725"/>
    </source>
</evidence>
<dbReference type="InterPro" id="IPR050984">
    <property type="entry name" value="Gfo/Idh/MocA_domain"/>
</dbReference>
<dbReference type="EMBL" id="MDEK01000020">
    <property type="protein sequence ID" value="PPU80440.1"/>
    <property type="molecule type" value="Genomic_DNA"/>
</dbReference>
<dbReference type="PANTHER" id="PTHR22604">
    <property type="entry name" value="OXIDOREDUCTASES"/>
    <property type="match status" value="1"/>
</dbReference>
<sequence length="371" mass="40798">MEPSSPNRRRLLLAGLSATAAGMLGASAWAATPARRRKPLGVALVGLGEYASSRLAPGLTLTKHCRLAGIVTGSPQKIPQWQARYRIPDRNVYSYDELERIADNPDIDVVYVVTPTHLHAPLSIRAAAAGKHVWCEKPMALHAAQAQAMIEACARNKVRLSIGYRMQHEPNTRRLIALAGERPFGAMRSVRAEAGYAGYGDTDPAQRPWRLRAQYGGGAMYDMGVYPLNAARYTIGSEPLAVSARRSTDRPALFDEVDEHMHFTLEFPHEVTASCAASFGRTMNLLRAECANGWYELAPFQAYDGVRGRASDGRLFDARVRHQQALQMDEDALAILQGTPLRVPGEEGLRDMRIVDAIQRSAREDGARIVL</sequence>
<dbReference type="Pfam" id="PF01408">
    <property type="entry name" value="GFO_IDH_MocA"/>
    <property type="match status" value="1"/>
</dbReference>
<dbReference type="Gene3D" id="3.30.360.10">
    <property type="entry name" value="Dihydrodipicolinate Reductase, domain 2"/>
    <property type="match status" value="1"/>
</dbReference>
<dbReference type="InterPro" id="IPR000683">
    <property type="entry name" value="Gfo/Idh/MocA-like_OxRdtase_N"/>
</dbReference>
<dbReference type="PROSITE" id="PS51318">
    <property type="entry name" value="TAT"/>
    <property type="match status" value="1"/>
</dbReference>
<dbReference type="PRINTS" id="PR01775">
    <property type="entry name" value="GLFROXRDTASE"/>
</dbReference>
<dbReference type="InterPro" id="IPR055170">
    <property type="entry name" value="GFO_IDH_MocA-like_dom"/>
</dbReference>
<name>A0A2P5YZS3_9XANT</name>
<feature type="domain" description="Gfo/Idh/MocA-like oxidoreductase N-terminal" evidence="4">
    <location>
        <begin position="41"/>
        <end position="164"/>
    </location>
</feature>
<dbReference type="SUPFAM" id="SSF51735">
    <property type="entry name" value="NAD(P)-binding Rossmann-fold domains"/>
    <property type="match status" value="1"/>
</dbReference>
<dbReference type="PANTHER" id="PTHR22604:SF105">
    <property type="entry name" value="TRANS-1,2-DIHYDROBENZENE-1,2-DIOL DEHYDROGENASE"/>
    <property type="match status" value="1"/>
</dbReference>
<accession>A0A2P5YZS3</accession>
<feature type="signal peptide" evidence="3">
    <location>
        <begin position="1"/>
        <end position="30"/>
    </location>
</feature>
<comment type="caution">
    <text evidence="6">The sequence shown here is derived from an EMBL/GenBank/DDBJ whole genome shotgun (WGS) entry which is preliminary data.</text>
</comment>
<keyword evidence="2" id="KW-0560">Oxidoreductase</keyword>
<dbReference type="AlphaFoldDB" id="A0A2P5YZS3"/>
<gene>
    <name evidence="6" type="ORF">XsacCFBP4641_18550</name>
</gene>
<evidence type="ECO:0000256" key="3">
    <source>
        <dbReference type="SAM" id="SignalP"/>
    </source>
</evidence>
<dbReference type="SUPFAM" id="SSF55347">
    <property type="entry name" value="Glyceraldehyde-3-phosphate dehydrogenase-like, C-terminal domain"/>
    <property type="match status" value="1"/>
</dbReference>
<evidence type="ECO:0000256" key="1">
    <source>
        <dbReference type="ARBA" id="ARBA00010928"/>
    </source>
</evidence>
<evidence type="ECO:0000313" key="6">
    <source>
        <dbReference type="EMBL" id="PPU80440.1"/>
    </source>
</evidence>
<dbReference type="Gene3D" id="3.40.50.720">
    <property type="entry name" value="NAD(P)-binding Rossmann-like Domain"/>
    <property type="match status" value="1"/>
</dbReference>
<dbReference type="GO" id="GO:0016491">
    <property type="term" value="F:oxidoreductase activity"/>
    <property type="evidence" value="ECO:0007669"/>
    <property type="project" value="UniProtKB-KW"/>
</dbReference>
<dbReference type="Proteomes" id="UP000247346">
    <property type="component" value="Unassembled WGS sequence"/>
</dbReference>
<evidence type="ECO:0000313" key="7">
    <source>
        <dbReference type="Proteomes" id="UP000247346"/>
    </source>
</evidence>
<reference evidence="6 7" key="1">
    <citation type="submission" date="2016-08" db="EMBL/GenBank/DDBJ databases">
        <authorList>
            <person name="Seilhamer J.J."/>
        </authorList>
    </citation>
    <scope>NUCLEOTIDE SEQUENCE [LARGE SCALE GENOMIC DNA]</scope>
    <source>
        <strain evidence="6 7">CFBP4641</strain>
    </source>
</reference>
<feature type="domain" description="GFO/IDH/MocA-like oxidoreductase" evidence="5">
    <location>
        <begin position="181"/>
        <end position="283"/>
    </location>
</feature>
<dbReference type="InterPro" id="IPR036291">
    <property type="entry name" value="NAD(P)-bd_dom_sf"/>
</dbReference>
<comment type="similarity">
    <text evidence="1">Belongs to the Gfo/Idh/MocA family.</text>
</comment>
<keyword evidence="3" id="KW-0732">Signal</keyword>
<dbReference type="STRING" id="56458.SB85_08640"/>
<evidence type="ECO:0000256" key="2">
    <source>
        <dbReference type="ARBA" id="ARBA00023002"/>
    </source>
</evidence>
<organism evidence="6 7">
    <name type="scientific">Xanthomonas sacchari</name>
    <dbReference type="NCBI Taxonomy" id="56458"/>
    <lineage>
        <taxon>Bacteria</taxon>
        <taxon>Pseudomonadati</taxon>
        <taxon>Pseudomonadota</taxon>
        <taxon>Gammaproteobacteria</taxon>
        <taxon>Lysobacterales</taxon>
        <taxon>Lysobacteraceae</taxon>
        <taxon>Xanthomonas</taxon>
    </lineage>
</organism>
<protein>
    <submittedName>
        <fullName evidence="6">Gfo/Idh/MocA family oxidoreductase</fullName>
    </submittedName>
</protein>
<dbReference type="InterPro" id="IPR006311">
    <property type="entry name" value="TAT_signal"/>
</dbReference>